<proteinExistence type="predicted"/>
<evidence type="ECO:0000313" key="2">
    <source>
        <dbReference type="Proteomes" id="UP001161247"/>
    </source>
</evidence>
<keyword evidence="2" id="KW-1185">Reference proteome</keyword>
<sequence length="310" mass="34849">MEGGGLGFRLSSKSESSDCYCIEGRGFRDGSTQQDSTNPIHFKKTKRGRLNARVPRELLRLLKKTRRSLAARLITRNGPRMLENSSTSGIVVWALASYLRDSGSNFANNTFSVEFAQVHVAGVVKEVLKQFVQEKNNKMLEVSGYGGIASLSGDLSKFVTERPTKGGNETSDTQDVDFSSFGVVNYEDQQNDEEAFKKMLDRLKTPPPLHPFARELTVGEAMEFKRKKRSSYGDMIGAYNLEEELNNKLKFDVEARLKSQKIGERSGHDMPQGVRFDEVQTSDKWPIEEANRLIAMIPDTKDSILSYEID</sequence>
<dbReference type="AlphaFoldDB" id="A0AAV1DTP7"/>
<dbReference type="EMBL" id="OX459123">
    <property type="protein sequence ID" value="CAI9110098.1"/>
    <property type="molecule type" value="Genomic_DNA"/>
</dbReference>
<dbReference type="Proteomes" id="UP001161247">
    <property type="component" value="Chromosome 6"/>
</dbReference>
<accession>A0AAV1DTP7</accession>
<gene>
    <name evidence="1" type="ORF">OLC1_LOCUS17839</name>
</gene>
<organism evidence="1 2">
    <name type="scientific">Oldenlandia corymbosa var. corymbosa</name>
    <dbReference type="NCBI Taxonomy" id="529605"/>
    <lineage>
        <taxon>Eukaryota</taxon>
        <taxon>Viridiplantae</taxon>
        <taxon>Streptophyta</taxon>
        <taxon>Embryophyta</taxon>
        <taxon>Tracheophyta</taxon>
        <taxon>Spermatophyta</taxon>
        <taxon>Magnoliopsida</taxon>
        <taxon>eudicotyledons</taxon>
        <taxon>Gunneridae</taxon>
        <taxon>Pentapetalae</taxon>
        <taxon>asterids</taxon>
        <taxon>lamiids</taxon>
        <taxon>Gentianales</taxon>
        <taxon>Rubiaceae</taxon>
        <taxon>Rubioideae</taxon>
        <taxon>Spermacoceae</taxon>
        <taxon>Hedyotis-Oldenlandia complex</taxon>
        <taxon>Oldenlandia</taxon>
    </lineage>
</organism>
<name>A0AAV1DTP7_OLDCO</name>
<protein>
    <submittedName>
        <fullName evidence="1">OLC1v1010064C1</fullName>
    </submittedName>
</protein>
<evidence type="ECO:0000313" key="1">
    <source>
        <dbReference type="EMBL" id="CAI9110098.1"/>
    </source>
</evidence>
<reference evidence="1" key="1">
    <citation type="submission" date="2023-03" db="EMBL/GenBank/DDBJ databases">
        <authorList>
            <person name="Julca I."/>
        </authorList>
    </citation>
    <scope>NUCLEOTIDE SEQUENCE</scope>
</reference>